<feature type="repeat" description="TPR" evidence="3">
    <location>
        <begin position="215"/>
        <end position="248"/>
    </location>
</feature>
<keyword evidence="6" id="KW-1185">Reference proteome</keyword>
<dbReference type="InterPro" id="IPR051685">
    <property type="entry name" value="Ycf3/AcsC/BcsC/TPR_MFPF"/>
</dbReference>
<feature type="repeat" description="TPR" evidence="3">
    <location>
        <begin position="147"/>
        <end position="180"/>
    </location>
</feature>
<feature type="repeat" description="TPR" evidence="3">
    <location>
        <begin position="113"/>
        <end position="146"/>
    </location>
</feature>
<keyword evidence="1" id="KW-0677">Repeat</keyword>
<keyword evidence="2 3" id="KW-0802">TPR repeat</keyword>
<dbReference type="Gene3D" id="3.40.50.2000">
    <property type="entry name" value="Glycogen Phosphorylase B"/>
    <property type="match status" value="1"/>
</dbReference>
<dbReference type="SUPFAM" id="SSF53756">
    <property type="entry name" value="UDP-Glycosyltransferase/glycogen phosphorylase"/>
    <property type="match status" value="1"/>
</dbReference>
<dbReference type="AlphaFoldDB" id="A0A7Y0A1M9"/>
<protein>
    <submittedName>
        <fullName evidence="5">Tetratricopeptide repeat protein</fullName>
    </submittedName>
</protein>
<feature type="compositionally biased region" description="Acidic residues" evidence="4">
    <location>
        <begin position="408"/>
        <end position="421"/>
    </location>
</feature>
<evidence type="ECO:0000256" key="3">
    <source>
        <dbReference type="PROSITE-ProRule" id="PRU00339"/>
    </source>
</evidence>
<evidence type="ECO:0000313" key="5">
    <source>
        <dbReference type="EMBL" id="NML34857.1"/>
    </source>
</evidence>
<dbReference type="SUPFAM" id="SSF48439">
    <property type="entry name" value="Protein prenylyltransferase"/>
    <property type="match status" value="1"/>
</dbReference>
<evidence type="ECO:0000256" key="4">
    <source>
        <dbReference type="SAM" id="MobiDB-lite"/>
    </source>
</evidence>
<accession>A0A7Y0A1M9</accession>
<reference evidence="5 6" key="1">
    <citation type="submission" date="2020-04" db="EMBL/GenBank/DDBJ databases">
        <title>Paraburkholderia sp. G-4-1-8 isolated from soil.</title>
        <authorList>
            <person name="Dahal R.H."/>
        </authorList>
    </citation>
    <scope>NUCLEOTIDE SEQUENCE [LARGE SCALE GENOMIC DNA]</scope>
    <source>
        <strain evidence="5 6">G-4-1-8</strain>
    </source>
</reference>
<dbReference type="Pfam" id="PF14559">
    <property type="entry name" value="TPR_19"/>
    <property type="match status" value="1"/>
</dbReference>
<dbReference type="PANTHER" id="PTHR44943">
    <property type="entry name" value="CELLULOSE SYNTHASE OPERON PROTEIN C"/>
    <property type="match status" value="1"/>
</dbReference>
<dbReference type="InterPro" id="IPR011990">
    <property type="entry name" value="TPR-like_helical_dom_sf"/>
</dbReference>
<dbReference type="PROSITE" id="PS50005">
    <property type="entry name" value="TPR"/>
    <property type="match status" value="5"/>
</dbReference>
<dbReference type="RefSeq" id="WP_169501044.1">
    <property type="nucleotide sequence ID" value="NZ_JABBFZ010000026.1"/>
</dbReference>
<feature type="repeat" description="TPR" evidence="3">
    <location>
        <begin position="181"/>
        <end position="214"/>
    </location>
</feature>
<sequence length="595" mass="65915">MNKPGNLPQQLDRLFRHAVALQQNGAWVEAEELYREILELKPKHADALRLLGELALQTGRVQEGMELLKKALAVNAKQPAVHSNLAYALNALQRPDEALASADRALAMQPKFADALNNRGNAQAALNRPLDALASFERALALAPEFAAAWNNRACVLRDLGRYADTLDSCDQALALQPNYPDAWSNRGNALGDLNEPLEAERCYRRALELAPGFVDAWNNLGLAQVDLDRREEALSSYERALALHPESAEAHWNQALCLLQMGRFEAGWREYEWRWERNRIRAGKREFAQPLWRGDFSLDGKTILLHAEQGLGDTLQFCRYAPLVAKLGAKVVLEVPRALMRLLSTLDGVDQLIEAGQPLPSFDCHCPLLSLPLAFGTNETSIPAQTPYLFADAEAVAEWGERIECDASEEASEDAGEDANAEATANAKSRAGGPLKVGLVWAGENRAHIAELRKIDARRSLAFECFAPLLDVPNVRFFSVQKGAASTQLADSTFRERVADYTDLLHDFADTAALVANLDLVISVDTSTAHLAGALDRPVWILNRFDTCWRWLLERSDTPWYPSARLFRQPALGDWDSVLGDVREALSALSVRDV</sequence>
<gene>
    <name evidence="5" type="ORF">HHL14_29035</name>
</gene>
<proteinExistence type="predicted"/>
<dbReference type="InterPro" id="IPR019734">
    <property type="entry name" value="TPR_rpt"/>
</dbReference>
<dbReference type="SMART" id="SM00028">
    <property type="entry name" value="TPR"/>
    <property type="match status" value="7"/>
</dbReference>
<dbReference type="Pfam" id="PF00515">
    <property type="entry name" value="TPR_1"/>
    <property type="match status" value="3"/>
</dbReference>
<dbReference type="GO" id="GO:0016757">
    <property type="term" value="F:glycosyltransferase activity"/>
    <property type="evidence" value="ECO:0007669"/>
    <property type="project" value="InterPro"/>
</dbReference>
<dbReference type="Gene3D" id="1.25.40.10">
    <property type="entry name" value="Tetratricopeptide repeat domain"/>
    <property type="match status" value="2"/>
</dbReference>
<organism evidence="5 6">
    <name type="scientific">Paraburkholderia antibiotica</name>
    <dbReference type="NCBI Taxonomy" id="2728839"/>
    <lineage>
        <taxon>Bacteria</taxon>
        <taxon>Pseudomonadati</taxon>
        <taxon>Pseudomonadota</taxon>
        <taxon>Betaproteobacteria</taxon>
        <taxon>Burkholderiales</taxon>
        <taxon>Burkholderiaceae</taxon>
        <taxon>Paraburkholderia</taxon>
    </lineage>
</organism>
<evidence type="ECO:0000313" key="6">
    <source>
        <dbReference type="Proteomes" id="UP000583127"/>
    </source>
</evidence>
<feature type="repeat" description="TPR" evidence="3">
    <location>
        <begin position="45"/>
        <end position="78"/>
    </location>
</feature>
<dbReference type="PANTHER" id="PTHR44943:SF8">
    <property type="entry name" value="TPR REPEAT-CONTAINING PROTEIN MJ0263"/>
    <property type="match status" value="1"/>
</dbReference>
<evidence type="ECO:0000256" key="1">
    <source>
        <dbReference type="ARBA" id="ARBA00022737"/>
    </source>
</evidence>
<dbReference type="Proteomes" id="UP000583127">
    <property type="component" value="Unassembled WGS sequence"/>
</dbReference>
<dbReference type="Pfam" id="PF13432">
    <property type="entry name" value="TPR_16"/>
    <property type="match status" value="1"/>
</dbReference>
<name>A0A7Y0A1M9_9BURK</name>
<dbReference type="EMBL" id="JABBFZ010000026">
    <property type="protein sequence ID" value="NML34857.1"/>
    <property type="molecule type" value="Genomic_DNA"/>
</dbReference>
<dbReference type="InterPro" id="IPR002201">
    <property type="entry name" value="Glyco_trans_9"/>
</dbReference>
<comment type="caution">
    <text evidence="5">The sequence shown here is derived from an EMBL/GenBank/DDBJ whole genome shotgun (WGS) entry which is preliminary data.</text>
</comment>
<dbReference type="Pfam" id="PF01075">
    <property type="entry name" value="Glyco_transf_9"/>
    <property type="match status" value="1"/>
</dbReference>
<evidence type="ECO:0000256" key="2">
    <source>
        <dbReference type="ARBA" id="ARBA00022803"/>
    </source>
</evidence>
<feature type="region of interest" description="Disordered" evidence="4">
    <location>
        <begin position="408"/>
        <end position="428"/>
    </location>
</feature>
<dbReference type="PROSITE" id="PS50293">
    <property type="entry name" value="TPR_REGION"/>
    <property type="match status" value="1"/>
</dbReference>